<evidence type="ECO:0000256" key="2">
    <source>
        <dbReference type="ARBA" id="ARBA00022741"/>
    </source>
</evidence>
<keyword evidence="2" id="KW-0547">Nucleotide-binding</keyword>
<evidence type="ECO:0000259" key="5">
    <source>
        <dbReference type="Pfam" id="PF00931"/>
    </source>
</evidence>
<dbReference type="InterPro" id="IPR050905">
    <property type="entry name" value="Plant_NBS-LRR"/>
</dbReference>
<feature type="domain" description="NB-ARC" evidence="5">
    <location>
        <begin position="157"/>
        <end position="213"/>
    </location>
</feature>
<comment type="similarity">
    <text evidence="1">Belongs to the disease resistance NB-LRR family.</text>
</comment>
<dbReference type="InterPro" id="IPR002182">
    <property type="entry name" value="NB-ARC"/>
</dbReference>
<keyword evidence="4" id="KW-0067">ATP-binding</keyword>
<dbReference type="SUPFAM" id="SSF52058">
    <property type="entry name" value="L domain-like"/>
    <property type="match status" value="1"/>
</dbReference>
<dbReference type="GO" id="GO:0006952">
    <property type="term" value="P:defense response"/>
    <property type="evidence" value="ECO:0007669"/>
    <property type="project" value="UniProtKB-KW"/>
</dbReference>
<accession>A5B3N1</accession>
<evidence type="ECO:0000256" key="1">
    <source>
        <dbReference type="ARBA" id="ARBA00008894"/>
    </source>
</evidence>
<dbReference type="Gene3D" id="3.80.10.10">
    <property type="entry name" value="Ribonuclease Inhibitor"/>
    <property type="match status" value="1"/>
</dbReference>
<dbReference type="SUPFAM" id="SSF52540">
    <property type="entry name" value="P-loop containing nucleoside triphosphate hydrolases"/>
    <property type="match status" value="1"/>
</dbReference>
<dbReference type="InterPro" id="IPR027417">
    <property type="entry name" value="P-loop_NTPase"/>
</dbReference>
<protein>
    <recommendedName>
        <fullName evidence="5">NB-ARC domain-containing protein</fullName>
    </recommendedName>
</protein>
<name>A5B3N1_VITVI</name>
<evidence type="ECO:0000313" key="6">
    <source>
        <dbReference type="EMBL" id="CAN80743.1"/>
    </source>
</evidence>
<dbReference type="GO" id="GO:0043531">
    <property type="term" value="F:ADP binding"/>
    <property type="evidence" value="ECO:0007669"/>
    <property type="project" value="InterPro"/>
</dbReference>
<evidence type="ECO:0000256" key="3">
    <source>
        <dbReference type="ARBA" id="ARBA00022821"/>
    </source>
</evidence>
<dbReference type="PANTHER" id="PTHR33463:SF204">
    <property type="entry name" value="NB-ARC DOMAIN-CONTAINING PROTEIN"/>
    <property type="match status" value="1"/>
</dbReference>
<evidence type="ECO:0000256" key="4">
    <source>
        <dbReference type="ARBA" id="ARBA00022840"/>
    </source>
</evidence>
<dbReference type="AlphaFoldDB" id="A5B3N1"/>
<keyword evidence="3" id="KW-0611">Plant defense</keyword>
<dbReference type="InterPro" id="IPR032675">
    <property type="entry name" value="LRR_dom_sf"/>
</dbReference>
<reference evidence="6" key="1">
    <citation type="journal article" date="2007" name="PLoS ONE">
        <title>The first genome sequence of an elite grapevine cultivar (Pinot noir Vitis vinifera L.): coping with a highly heterozygous genome.</title>
        <authorList>
            <person name="Velasco R."/>
            <person name="Zharkikh A."/>
            <person name="Troggio M."/>
            <person name="Cartwright D.A."/>
            <person name="Cestaro A."/>
            <person name="Pruss D."/>
            <person name="Pindo M."/>
            <person name="FitzGerald L.M."/>
            <person name="Vezzulli S."/>
            <person name="Reid J."/>
            <person name="Malacarne G."/>
            <person name="Iliev D."/>
            <person name="Coppola G."/>
            <person name="Wardell B."/>
            <person name="Micheletti D."/>
            <person name="Macalma T."/>
            <person name="Facci M."/>
            <person name="Mitchell J.T."/>
            <person name="Perazzolli M."/>
            <person name="Eldredge G."/>
            <person name="Gatto P."/>
            <person name="Oyzerski R."/>
            <person name="Moretto M."/>
            <person name="Gutin N."/>
            <person name="Stefanini M."/>
            <person name="Chen Y."/>
            <person name="Segala C."/>
            <person name="Davenport C."/>
            <person name="Dematte L."/>
            <person name="Mraz A."/>
            <person name="Battilana J."/>
            <person name="Stormo K."/>
            <person name="Costa F."/>
            <person name="Tao Q."/>
            <person name="Si-Ammour A."/>
            <person name="Harkins T."/>
            <person name="Lackey A."/>
            <person name="Perbost C."/>
            <person name="Taillon B."/>
            <person name="Stella A."/>
            <person name="Solovyev V."/>
            <person name="Fawcett J.A."/>
            <person name="Sterck L."/>
            <person name="Vandepoele K."/>
            <person name="Grando S.M."/>
            <person name="Toppo S."/>
            <person name="Moser C."/>
            <person name="Lanchbury J."/>
            <person name="Bogden R."/>
            <person name="Skolnick M."/>
            <person name="Sgaramella V."/>
            <person name="Bhatnagar S.K."/>
            <person name="Fontana P."/>
            <person name="Gutin A."/>
            <person name="Van de Peer Y."/>
            <person name="Salamini F."/>
            <person name="Viola R."/>
        </authorList>
    </citation>
    <scope>NUCLEOTIDE SEQUENCE</scope>
</reference>
<dbReference type="Pfam" id="PF00931">
    <property type="entry name" value="NB-ARC"/>
    <property type="match status" value="1"/>
</dbReference>
<dbReference type="GO" id="GO:0005524">
    <property type="term" value="F:ATP binding"/>
    <property type="evidence" value="ECO:0007669"/>
    <property type="project" value="UniProtKB-KW"/>
</dbReference>
<gene>
    <name evidence="6" type="ORF">VITISV_004032</name>
</gene>
<dbReference type="EMBL" id="AM445475">
    <property type="protein sequence ID" value="CAN80743.1"/>
    <property type="molecule type" value="Genomic_DNA"/>
</dbReference>
<proteinExistence type="inferred from homology"/>
<dbReference type="PANTHER" id="PTHR33463">
    <property type="entry name" value="NB-ARC DOMAIN-CONTAINING PROTEIN-RELATED"/>
    <property type="match status" value="1"/>
</dbReference>
<dbReference type="Gene3D" id="1.10.8.430">
    <property type="entry name" value="Helical domain of apoptotic protease-activating factors"/>
    <property type="match status" value="1"/>
</dbReference>
<organism evidence="6">
    <name type="scientific">Vitis vinifera</name>
    <name type="common">Grape</name>
    <dbReference type="NCBI Taxonomy" id="29760"/>
    <lineage>
        <taxon>Eukaryota</taxon>
        <taxon>Viridiplantae</taxon>
        <taxon>Streptophyta</taxon>
        <taxon>Embryophyta</taxon>
        <taxon>Tracheophyta</taxon>
        <taxon>Spermatophyta</taxon>
        <taxon>Magnoliopsida</taxon>
        <taxon>eudicotyledons</taxon>
        <taxon>Gunneridae</taxon>
        <taxon>Pentapetalae</taxon>
        <taxon>rosids</taxon>
        <taxon>Vitales</taxon>
        <taxon>Vitaceae</taxon>
        <taxon>Viteae</taxon>
        <taxon>Vitis</taxon>
    </lineage>
</organism>
<dbReference type="FunFam" id="1.10.8.430:FF:000003">
    <property type="entry name" value="Probable disease resistance protein At5g66910"/>
    <property type="match status" value="1"/>
</dbReference>
<sequence>MDCVSPILDVATHLWDCSAKSALYICELQENLKSLKSLTEELSNLSKDVMGRVEREEEQQSRRTHDVDGWLRPVQVMETEVEEILQNGDQEIQKKCLGTCPKNCWLSYKLGKIVTKMINAVTELKGKGHFDVVAERLPSAPVDDRPMGKTVGLDLMFEKVQRWLKDEQTKSKAVLTTRFEQVCNEMEVHKRIRVECLTPDEAFSLFRNKVGENVLNSHPDIKRLAKIVVEECKGLPLALIIIGRSMASRKTPREWEQAMQVLKSYPAKFSGDVLKGRCKMHDVICDMALWLSCDYGEKKHKSFVLEHVKLIEAYETMKWKEAQWISLWHSNINEELLVSSCFRNLKTLILRNSDMKSFPIGFFQFMPVIKEFGYLNLAFTSTKRVPIELRNLIKLRCLILDNMFSMILYIGRDIKEYEEGHVQLSTEKQGFSQGDISNSNFHNLVYVRVEGCRFLDLTWLIYALSLERMLVVRSKEMEEIIGGGECGESEIEQQNLYIFLRLVALWLFKFPNLRSIYRWALPFPSLTKIIVSGCPKLRKLPLNSSSATNTLEIIQGNSRWWEGLEWENDNLKHTFTRYFLCKD</sequence>
<dbReference type="InterPro" id="IPR042197">
    <property type="entry name" value="Apaf_helical"/>
</dbReference>